<evidence type="ECO:0008006" key="9">
    <source>
        <dbReference type="Google" id="ProtNLM"/>
    </source>
</evidence>
<dbReference type="InterPro" id="IPR003339">
    <property type="entry name" value="ABC/ECF_trnsptr_transmembrane"/>
</dbReference>
<keyword evidence="8" id="KW-1185">Reference proteome</keyword>
<feature type="transmembrane region" description="Helical" evidence="6">
    <location>
        <begin position="201"/>
        <end position="221"/>
    </location>
</feature>
<feature type="transmembrane region" description="Helical" evidence="6">
    <location>
        <begin position="241"/>
        <end position="262"/>
    </location>
</feature>
<evidence type="ECO:0000256" key="4">
    <source>
        <dbReference type="ARBA" id="ARBA00023136"/>
    </source>
</evidence>
<dbReference type="RefSeq" id="WP_036716326.1">
    <property type="nucleotide sequence ID" value="NZ_KK082272.1"/>
</dbReference>
<keyword evidence="2 6" id="KW-0812">Transmembrane</keyword>
<feature type="transmembrane region" description="Helical" evidence="6">
    <location>
        <begin position="121"/>
        <end position="154"/>
    </location>
</feature>
<feature type="region of interest" description="Disordered" evidence="5">
    <location>
        <begin position="1"/>
        <end position="30"/>
    </location>
</feature>
<keyword evidence="3 6" id="KW-1133">Transmembrane helix</keyword>
<dbReference type="EMBL" id="JFHU01000182">
    <property type="protein sequence ID" value="EXX86680.1"/>
    <property type="molecule type" value="Genomic_DNA"/>
</dbReference>
<protein>
    <recommendedName>
        <fullName evidence="9">Cobalt transporter</fullName>
    </recommendedName>
</protein>
<accession>A0A9W5W6U5</accession>
<dbReference type="Proteomes" id="UP000053750">
    <property type="component" value="Unassembled WGS sequence"/>
</dbReference>
<evidence type="ECO:0000256" key="3">
    <source>
        <dbReference type="ARBA" id="ARBA00022989"/>
    </source>
</evidence>
<sequence>AAIAGRLASSAAREASPAPGQLSPLQAVPQAAPDEERLLFQAASPRAHTAPHAVPHTVPHAVPHAASDAAWQTSPHGAPGMSQPAVSPQAGHCEPENAGCRETQADGRAGHRLAQRDPRALWAFYMLSAAGLLMLDGWIGVGAGAAACAAILYGLPGLIRPYRHLISYYACFIPVMGLLTGLGLAPLRFSVPDAIDTMQLLFRLFTAMLLALPLLGLVTPYRLRLAIEQPLLALRVGKRQVHALSLIVSLLFRFMPLIAAEWRRFARIGAARGKRPSAPGKLPFRQLHTVMIPFMLALLQIADRLSTALEVRGFGRNPVQARAMKLRMDRDDFALVLAGLLLFAFLAVLSRLSP</sequence>
<comment type="caution">
    <text evidence="7">The sequence shown here is derived from an EMBL/GenBank/DDBJ whole genome shotgun (WGS) entry which is preliminary data.</text>
</comment>
<dbReference type="PANTHER" id="PTHR33514:SF13">
    <property type="entry name" value="PROTEIN ABCI12, CHLOROPLASTIC"/>
    <property type="match status" value="1"/>
</dbReference>
<dbReference type="GO" id="GO:0005886">
    <property type="term" value="C:plasma membrane"/>
    <property type="evidence" value="ECO:0007669"/>
    <property type="project" value="UniProtKB-ARBA"/>
</dbReference>
<evidence type="ECO:0000313" key="8">
    <source>
        <dbReference type="Proteomes" id="UP000053750"/>
    </source>
</evidence>
<feature type="transmembrane region" description="Helical" evidence="6">
    <location>
        <begin position="333"/>
        <end position="352"/>
    </location>
</feature>
<feature type="compositionally biased region" description="Low complexity" evidence="5">
    <location>
        <begin position="1"/>
        <end position="20"/>
    </location>
</feature>
<reference evidence="7 8" key="1">
    <citation type="submission" date="2014-02" db="EMBL/GenBank/DDBJ databases">
        <title>Genome sequence of Paenibacillus darwinianus reveals adaptive mechanisms for survival in Antarctic soils.</title>
        <authorList>
            <person name="Dsouza M."/>
            <person name="Taylor M.W."/>
            <person name="Turner S.J."/>
            <person name="Aislabie J."/>
        </authorList>
    </citation>
    <scope>NUCLEOTIDE SEQUENCE [LARGE SCALE GENOMIC DNA]</scope>
    <source>
        <strain evidence="7 8">CE1</strain>
    </source>
</reference>
<evidence type="ECO:0000256" key="2">
    <source>
        <dbReference type="ARBA" id="ARBA00022692"/>
    </source>
</evidence>
<feature type="non-terminal residue" evidence="7">
    <location>
        <position position="1"/>
    </location>
</feature>
<proteinExistence type="predicted"/>
<dbReference type="PANTHER" id="PTHR33514">
    <property type="entry name" value="PROTEIN ABCI12, CHLOROPLASTIC"/>
    <property type="match status" value="1"/>
</dbReference>
<feature type="region of interest" description="Disordered" evidence="5">
    <location>
        <begin position="70"/>
        <end position="94"/>
    </location>
</feature>
<dbReference type="CDD" id="cd16914">
    <property type="entry name" value="EcfT"/>
    <property type="match status" value="1"/>
</dbReference>
<feature type="transmembrane region" description="Helical" evidence="6">
    <location>
        <begin position="166"/>
        <end position="189"/>
    </location>
</feature>
<name>A0A9W5W6U5_9BACL</name>
<dbReference type="AlphaFoldDB" id="A0A9W5W6U5"/>
<dbReference type="Pfam" id="PF02361">
    <property type="entry name" value="CbiQ"/>
    <property type="match status" value="1"/>
</dbReference>
<comment type="subcellular location">
    <subcellularLocation>
        <location evidence="1">Membrane</location>
        <topology evidence="1">Multi-pass membrane protein</topology>
    </subcellularLocation>
</comment>
<gene>
    <name evidence="7" type="ORF">BG53_05620</name>
</gene>
<evidence type="ECO:0000256" key="5">
    <source>
        <dbReference type="SAM" id="MobiDB-lite"/>
    </source>
</evidence>
<dbReference type="OrthoDB" id="2035889at2"/>
<evidence type="ECO:0000313" key="7">
    <source>
        <dbReference type="EMBL" id="EXX86680.1"/>
    </source>
</evidence>
<keyword evidence="4 6" id="KW-0472">Membrane</keyword>
<evidence type="ECO:0000256" key="1">
    <source>
        <dbReference type="ARBA" id="ARBA00004141"/>
    </source>
</evidence>
<evidence type="ECO:0000256" key="6">
    <source>
        <dbReference type="SAM" id="Phobius"/>
    </source>
</evidence>
<organism evidence="7 8">
    <name type="scientific">Paenibacillus darwinianus</name>
    <dbReference type="NCBI Taxonomy" id="1380763"/>
    <lineage>
        <taxon>Bacteria</taxon>
        <taxon>Bacillati</taxon>
        <taxon>Bacillota</taxon>
        <taxon>Bacilli</taxon>
        <taxon>Bacillales</taxon>
        <taxon>Paenibacillaceae</taxon>
        <taxon>Paenibacillus</taxon>
    </lineage>
</organism>